<reference evidence="2" key="1">
    <citation type="submission" date="2019-01" db="EMBL/GenBank/DDBJ databases">
        <title>Draft genome sequences of three monokaryotic isolates of the white-rot basidiomycete fungus Dichomitus squalens.</title>
        <authorList>
            <consortium name="DOE Joint Genome Institute"/>
            <person name="Lopez S.C."/>
            <person name="Andreopoulos B."/>
            <person name="Pangilinan J."/>
            <person name="Lipzen A."/>
            <person name="Riley R."/>
            <person name="Ahrendt S."/>
            <person name="Ng V."/>
            <person name="Barry K."/>
            <person name="Daum C."/>
            <person name="Grigoriev I.V."/>
            <person name="Hilden K.S."/>
            <person name="Makela M.R."/>
            <person name="de Vries R.P."/>
        </authorList>
    </citation>
    <scope>NUCLEOTIDE SEQUENCE [LARGE SCALE GENOMIC DNA]</scope>
    <source>
        <strain evidence="2">OM18370.1</strain>
    </source>
</reference>
<dbReference type="GO" id="GO:0016491">
    <property type="term" value="F:oxidoreductase activity"/>
    <property type="evidence" value="ECO:0007669"/>
    <property type="project" value="UniProtKB-KW"/>
</dbReference>
<keyword evidence="1" id="KW-0560">Oxidoreductase</keyword>
<organism evidence="2">
    <name type="scientific">Dichomitus squalens</name>
    <dbReference type="NCBI Taxonomy" id="114155"/>
    <lineage>
        <taxon>Eukaryota</taxon>
        <taxon>Fungi</taxon>
        <taxon>Dikarya</taxon>
        <taxon>Basidiomycota</taxon>
        <taxon>Agaricomycotina</taxon>
        <taxon>Agaricomycetes</taxon>
        <taxon>Polyporales</taxon>
        <taxon>Polyporaceae</taxon>
        <taxon>Dichomitus</taxon>
    </lineage>
</organism>
<dbReference type="PANTHER" id="PTHR35870:SF1">
    <property type="entry name" value="PROTEIN, PUTATIVE (AFU_ORTHOLOGUE AFUA_5G03330)-RELATED"/>
    <property type="match status" value="1"/>
</dbReference>
<dbReference type="PANTHER" id="PTHR35870">
    <property type="entry name" value="PROTEIN, PUTATIVE (AFU_ORTHOLOGUE AFUA_5G03330)-RELATED"/>
    <property type="match status" value="1"/>
</dbReference>
<dbReference type="OrthoDB" id="10004862at2759"/>
<dbReference type="Pfam" id="PF14027">
    <property type="entry name" value="Questin_oxidase"/>
    <property type="match status" value="1"/>
</dbReference>
<accession>A0A4Q9MLW4</accession>
<name>A0A4Q9MLW4_9APHY</name>
<evidence type="ECO:0000256" key="1">
    <source>
        <dbReference type="ARBA" id="ARBA00023002"/>
    </source>
</evidence>
<gene>
    <name evidence="2" type="ORF">BD311DRAFT_761117</name>
</gene>
<dbReference type="InterPro" id="IPR025337">
    <property type="entry name" value="Questin_oxidase-like"/>
</dbReference>
<sequence>MPVIHAMLACGKCGICACFPSRSLRSLKGRMSLVTCFSRICGGIYGARRSLVHHSVSTSPASNKTPAPMPPRTTELDKFFPLPSEAPSNKAPVRLAGFSHKSGEALAKALQDDHVKWHAFFNDFGFHNHASHHLVAIYALGANSTLIEAAYQTHVVYMRPAFESPEPVNATNFWKHLGKHDFYYSYLKFFRDLLLKKDVTEVLEEYIFSAKANIGGSATEGQPRMLNRFFAAVVHPMIHIGNGLEFGILGLVAEGLAQTAVHGDEGNRLIPPSLFELQTTSTSSAVARLTASLPLLTLSTEPSANWAARVDGKKAGIHAFTALARILADLRFAPAALGLPSPQGQSPIDLVQTHVGETLINIVAEWAAELEGDNVSTAVIEKKIEEVTWLNALIYGVGGWGGRQRSQNKEFNADFFRWYFTVSLVWYIVRGRPVIPVREFYEGTTDKPVQPGEPQVAPADTTLTPEDVSPNPWLPIIQTTLVHPAEHLCKLQRSLLHNATLYGARAAGDFAGTELEGSELLDGSLFIRAAGLTANVIGWLKEGQKAGDWDRSGFY</sequence>
<protein>
    <recommendedName>
        <fullName evidence="3">Oxidoreductase AflY</fullName>
    </recommendedName>
</protein>
<evidence type="ECO:0000313" key="2">
    <source>
        <dbReference type="EMBL" id="TBU27111.1"/>
    </source>
</evidence>
<dbReference type="EMBL" id="ML143436">
    <property type="protein sequence ID" value="TBU27111.1"/>
    <property type="molecule type" value="Genomic_DNA"/>
</dbReference>
<proteinExistence type="predicted"/>
<dbReference type="Proteomes" id="UP000292957">
    <property type="component" value="Unassembled WGS sequence"/>
</dbReference>
<evidence type="ECO:0008006" key="3">
    <source>
        <dbReference type="Google" id="ProtNLM"/>
    </source>
</evidence>
<dbReference type="AlphaFoldDB" id="A0A4Q9MLW4"/>